<evidence type="ECO:0000313" key="2">
    <source>
        <dbReference type="Proteomes" id="UP000215914"/>
    </source>
</evidence>
<keyword evidence="2" id="KW-1185">Reference proteome</keyword>
<dbReference type="EMBL" id="MNCJ02000328">
    <property type="protein sequence ID" value="KAF5771899.1"/>
    <property type="molecule type" value="Genomic_DNA"/>
</dbReference>
<comment type="caution">
    <text evidence="1">The sequence shown here is derived from an EMBL/GenBank/DDBJ whole genome shotgun (WGS) entry which is preliminary data.</text>
</comment>
<reference evidence="1" key="2">
    <citation type="submission" date="2020-06" db="EMBL/GenBank/DDBJ databases">
        <title>Helianthus annuus Genome sequencing and assembly Release 2.</title>
        <authorList>
            <person name="Gouzy J."/>
            <person name="Langlade N."/>
            <person name="Munos S."/>
        </authorList>
    </citation>
    <scope>NUCLEOTIDE SEQUENCE</scope>
    <source>
        <tissue evidence="1">Leaves</tissue>
    </source>
</reference>
<sequence length="56" mass="6662">MTDMYNPIAWLPELEVYVSNALKSVDLYLAKYNLLMGVKVEGWMFEIRKNMMKFII</sequence>
<dbReference type="Proteomes" id="UP000215914">
    <property type="component" value="Unassembled WGS sequence"/>
</dbReference>
<name>A0A9K3EEY1_HELAN</name>
<organism evidence="1 2">
    <name type="scientific">Helianthus annuus</name>
    <name type="common">Common sunflower</name>
    <dbReference type="NCBI Taxonomy" id="4232"/>
    <lineage>
        <taxon>Eukaryota</taxon>
        <taxon>Viridiplantae</taxon>
        <taxon>Streptophyta</taxon>
        <taxon>Embryophyta</taxon>
        <taxon>Tracheophyta</taxon>
        <taxon>Spermatophyta</taxon>
        <taxon>Magnoliopsida</taxon>
        <taxon>eudicotyledons</taxon>
        <taxon>Gunneridae</taxon>
        <taxon>Pentapetalae</taxon>
        <taxon>asterids</taxon>
        <taxon>campanulids</taxon>
        <taxon>Asterales</taxon>
        <taxon>Asteraceae</taxon>
        <taxon>Asteroideae</taxon>
        <taxon>Heliantheae alliance</taxon>
        <taxon>Heliantheae</taxon>
        <taxon>Helianthus</taxon>
    </lineage>
</organism>
<dbReference type="AlphaFoldDB" id="A0A9K3EEY1"/>
<proteinExistence type="predicted"/>
<gene>
    <name evidence="1" type="ORF">HanXRQr2_Chr13g0570311</name>
</gene>
<accession>A0A9K3EEY1</accession>
<evidence type="ECO:0000313" key="1">
    <source>
        <dbReference type="EMBL" id="KAF5771899.1"/>
    </source>
</evidence>
<dbReference type="Gramene" id="mRNA:HanXRQr2_Chr13g0570311">
    <property type="protein sequence ID" value="mRNA:HanXRQr2_Chr13g0570311"/>
    <property type="gene ID" value="HanXRQr2_Chr13g0570311"/>
</dbReference>
<protein>
    <submittedName>
        <fullName evidence="1">Uncharacterized protein</fullName>
    </submittedName>
</protein>
<reference evidence="1" key="1">
    <citation type="journal article" date="2017" name="Nature">
        <title>The sunflower genome provides insights into oil metabolism, flowering and Asterid evolution.</title>
        <authorList>
            <person name="Badouin H."/>
            <person name="Gouzy J."/>
            <person name="Grassa C.J."/>
            <person name="Murat F."/>
            <person name="Staton S.E."/>
            <person name="Cottret L."/>
            <person name="Lelandais-Briere C."/>
            <person name="Owens G.L."/>
            <person name="Carrere S."/>
            <person name="Mayjonade B."/>
            <person name="Legrand L."/>
            <person name="Gill N."/>
            <person name="Kane N.C."/>
            <person name="Bowers J.E."/>
            <person name="Hubner S."/>
            <person name="Bellec A."/>
            <person name="Berard A."/>
            <person name="Berges H."/>
            <person name="Blanchet N."/>
            <person name="Boniface M.C."/>
            <person name="Brunel D."/>
            <person name="Catrice O."/>
            <person name="Chaidir N."/>
            <person name="Claudel C."/>
            <person name="Donnadieu C."/>
            <person name="Faraut T."/>
            <person name="Fievet G."/>
            <person name="Helmstetter N."/>
            <person name="King M."/>
            <person name="Knapp S.J."/>
            <person name="Lai Z."/>
            <person name="Le Paslier M.C."/>
            <person name="Lippi Y."/>
            <person name="Lorenzon L."/>
            <person name="Mandel J.R."/>
            <person name="Marage G."/>
            <person name="Marchand G."/>
            <person name="Marquand E."/>
            <person name="Bret-Mestries E."/>
            <person name="Morien E."/>
            <person name="Nambeesan S."/>
            <person name="Nguyen T."/>
            <person name="Pegot-Espagnet P."/>
            <person name="Pouilly N."/>
            <person name="Raftis F."/>
            <person name="Sallet E."/>
            <person name="Schiex T."/>
            <person name="Thomas J."/>
            <person name="Vandecasteele C."/>
            <person name="Vares D."/>
            <person name="Vear F."/>
            <person name="Vautrin S."/>
            <person name="Crespi M."/>
            <person name="Mangin B."/>
            <person name="Burke J.M."/>
            <person name="Salse J."/>
            <person name="Munos S."/>
            <person name="Vincourt P."/>
            <person name="Rieseberg L.H."/>
            <person name="Langlade N.B."/>
        </authorList>
    </citation>
    <scope>NUCLEOTIDE SEQUENCE</scope>
    <source>
        <tissue evidence="1">Leaves</tissue>
    </source>
</reference>